<organism evidence="3 4">
    <name type="scientific">Rheinheimera riviphila</name>
    <dbReference type="NCBI Taxonomy" id="1834037"/>
    <lineage>
        <taxon>Bacteria</taxon>
        <taxon>Pseudomonadati</taxon>
        <taxon>Pseudomonadota</taxon>
        <taxon>Gammaproteobacteria</taxon>
        <taxon>Chromatiales</taxon>
        <taxon>Chromatiaceae</taxon>
        <taxon>Rheinheimera</taxon>
    </lineage>
</organism>
<dbReference type="SUPFAM" id="SSF55120">
    <property type="entry name" value="Pseudouridine synthase"/>
    <property type="match status" value="1"/>
</dbReference>
<evidence type="ECO:0000313" key="3">
    <source>
        <dbReference type="EMBL" id="RVU41352.1"/>
    </source>
</evidence>
<dbReference type="GO" id="GO:0000455">
    <property type="term" value="P:enzyme-directed rRNA pseudouridine synthesis"/>
    <property type="evidence" value="ECO:0007669"/>
    <property type="project" value="TreeGrafter"/>
</dbReference>
<dbReference type="InterPro" id="IPR050188">
    <property type="entry name" value="RluA_PseudoU_synthase"/>
</dbReference>
<dbReference type="InterPro" id="IPR006145">
    <property type="entry name" value="PsdUridine_synth_RsuA/RluA"/>
</dbReference>
<feature type="domain" description="Pseudouridine synthase RsuA/RluA-like" evidence="2">
    <location>
        <begin position="15"/>
        <end position="162"/>
    </location>
</feature>
<evidence type="ECO:0000259" key="2">
    <source>
        <dbReference type="Pfam" id="PF00849"/>
    </source>
</evidence>
<dbReference type="Gene3D" id="3.30.2350.10">
    <property type="entry name" value="Pseudouridine synthase"/>
    <property type="match status" value="1"/>
</dbReference>
<gene>
    <name evidence="3" type="ORF">EOE67_02510</name>
</gene>
<dbReference type="InterPro" id="IPR020103">
    <property type="entry name" value="PsdUridine_synth_cat_dom_sf"/>
</dbReference>
<reference evidence="3 4" key="1">
    <citation type="submission" date="2019-01" db="EMBL/GenBank/DDBJ databases">
        <authorList>
            <person name="Chen W.-M."/>
        </authorList>
    </citation>
    <scope>NUCLEOTIDE SEQUENCE [LARGE SCALE GENOMIC DNA]</scope>
    <source>
        <strain evidence="3 4">KYPC3</strain>
    </source>
</reference>
<dbReference type="PANTHER" id="PTHR21600:SF87">
    <property type="entry name" value="RNA PSEUDOURIDYLATE SYNTHASE DOMAIN-CONTAINING PROTEIN 1"/>
    <property type="match status" value="1"/>
</dbReference>
<evidence type="ECO:0000256" key="1">
    <source>
        <dbReference type="ARBA" id="ARBA00010876"/>
    </source>
</evidence>
<proteinExistence type="inferred from homology"/>
<protein>
    <submittedName>
        <fullName evidence="3">RNA pseudouridine synthase</fullName>
    </submittedName>
</protein>
<dbReference type="PROSITE" id="PS01129">
    <property type="entry name" value="PSI_RLU"/>
    <property type="match status" value="1"/>
</dbReference>
<dbReference type="EMBL" id="SACS01000002">
    <property type="protein sequence ID" value="RVU41352.1"/>
    <property type="molecule type" value="Genomic_DNA"/>
</dbReference>
<dbReference type="Pfam" id="PF00849">
    <property type="entry name" value="PseudoU_synth_2"/>
    <property type="match status" value="1"/>
</dbReference>
<dbReference type="GO" id="GO:0003723">
    <property type="term" value="F:RNA binding"/>
    <property type="evidence" value="ECO:0007669"/>
    <property type="project" value="InterPro"/>
</dbReference>
<sequence>MPEAAVFKLFAETADFVVLDKAPGISFHSEDGAGLVVQAAAELGYPLFSVHRLDKVTSGLILFAKSSAAAAALAELFATQQIQKYYLALSTGKVAKKQGWVKGDMAPARRGAYKLLSSMQNPAISYFLSFGFNEAAELPPRCRLYLIKPFTGKTHQIRVALKSVSAPILGDELYQAEVADRVYLHAYALNFHYQGQLYQYRQAPMAGLLFQSQAVQQQLQGAWLEPWSLAWPKL</sequence>
<dbReference type="CDD" id="cd02869">
    <property type="entry name" value="PseudoU_synth_RluA_like"/>
    <property type="match status" value="1"/>
</dbReference>
<evidence type="ECO:0000313" key="4">
    <source>
        <dbReference type="Proteomes" id="UP000283077"/>
    </source>
</evidence>
<dbReference type="Proteomes" id="UP000283077">
    <property type="component" value="Unassembled WGS sequence"/>
</dbReference>
<accession>A0A437R3P1</accession>
<dbReference type="GO" id="GO:0009982">
    <property type="term" value="F:pseudouridine synthase activity"/>
    <property type="evidence" value="ECO:0007669"/>
    <property type="project" value="InterPro"/>
</dbReference>
<dbReference type="PANTHER" id="PTHR21600">
    <property type="entry name" value="MITOCHONDRIAL RNA PSEUDOURIDINE SYNTHASE"/>
    <property type="match status" value="1"/>
</dbReference>
<comment type="similarity">
    <text evidence="1">Belongs to the pseudouridine synthase RluA family.</text>
</comment>
<keyword evidence="4" id="KW-1185">Reference proteome</keyword>
<dbReference type="GO" id="GO:0140098">
    <property type="term" value="F:catalytic activity, acting on RNA"/>
    <property type="evidence" value="ECO:0007669"/>
    <property type="project" value="UniProtKB-ARBA"/>
</dbReference>
<name>A0A437R3P1_9GAMM</name>
<dbReference type="AlphaFoldDB" id="A0A437R3P1"/>
<dbReference type="OrthoDB" id="9807829at2"/>
<comment type="caution">
    <text evidence="3">The sequence shown here is derived from an EMBL/GenBank/DDBJ whole genome shotgun (WGS) entry which is preliminary data.</text>
</comment>
<dbReference type="InterPro" id="IPR006224">
    <property type="entry name" value="PsdUridine_synth_RluA-like_CS"/>
</dbReference>